<dbReference type="GO" id="GO:0016853">
    <property type="term" value="F:isomerase activity"/>
    <property type="evidence" value="ECO:0007669"/>
    <property type="project" value="UniProtKB-KW"/>
</dbReference>
<proteinExistence type="predicted"/>
<organism evidence="2 3">
    <name type="scientific">Sphingobium phenoxybenzoativorans</name>
    <dbReference type="NCBI Taxonomy" id="1592790"/>
    <lineage>
        <taxon>Bacteria</taxon>
        <taxon>Pseudomonadati</taxon>
        <taxon>Pseudomonadota</taxon>
        <taxon>Alphaproteobacteria</taxon>
        <taxon>Sphingomonadales</taxon>
        <taxon>Sphingomonadaceae</taxon>
        <taxon>Sphingobium</taxon>
    </lineage>
</organism>
<dbReference type="RefSeq" id="WP_212610627.1">
    <property type="nucleotide sequence ID" value="NZ_CP073910.1"/>
</dbReference>
<dbReference type="PANTHER" id="PTHR12110:SF48">
    <property type="entry name" value="BLL3656 PROTEIN"/>
    <property type="match status" value="1"/>
</dbReference>
<gene>
    <name evidence="2" type="ORF">KFK14_08895</name>
</gene>
<reference evidence="2" key="1">
    <citation type="submission" date="2021-04" db="EMBL/GenBank/DDBJ databases">
        <title>Isolation of p-tert-butylphenol degrading bacteria Sphingobium phenoxybenzoativorans Tas13 from active sludge.</title>
        <authorList>
            <person name="Li Y."/>
        </authorList>
    </citation>
    <scope>NUCLEOTIDE SEQUENCE</scope>
    <source>
        <strain evidence="2">Tas13</strain>
    </source>
</reference>
<name>A0A975KCB2_9SPHN</name>
<feature type="domain" description="Xylose isomerase-like TIM barrel" evidence="1">
    <location>
        <begin position="23"/>
        <end position="234"/>
    </location>
</feature>
<evidence type="ECO:0000313" key="2">
    <source>
        <dbReference type="EMBL" id="QUT07492.1"/>
    </source>
</evidence>
<dbReference type="EMBL" id="CP073910">
    <property type="protein sequence ID" value="QUT07492.1"/>
    <property type="molecule type" value="Genomic_DNA"/>
</dbReference>
<protein>
    <submittedName>
        <fullName evidence="2">Sugar phosphate isomerase/epimerase</fullName>
    </submittedName>
</protein>
<accession>A0A975KCB2</accession>
<dbReference type="PANTHER" id="PTHR12110">
    <property type="entry name" value="HYDROXYPYRUVATE ISOMERASE"/>
    <property type="match status" value="1"/>
</dbReference>
<evidence type="ECO:0000259" key="1">
    <source>
        <dbReference type="Pfam" id="PF01261"/>
    </source>
</evidence>
<dbReference type="Proteomes" id="UP000681425">
    <property type="component" value="Chromosome"/>
</dbReference>
<keyword evidence="2" id="KW-0413">Isomerase</keyword>
<dbReference type="Gene3D" id="3.20.20.150">
    <property type="entry name" value="Divalent-metal-dependent TIM barrel enzymes"/>
    <property type="match status" value="1"/>
</dbReference>
<dbReference type="SUPFAM" id="SSF51658">
    <property type="entry name" value="Xylose isomerase-like"/>
    <property type="match status" value="1"/>
</dbReference>
<sequence>MARANPLSMCAGIMPEATPVQLVESAAYGGFDYSGMWFEPDQWTAATTREVKAAIAATGVPLLDIEVVWIQPGPPNPDHLRLIDIGMELGALNVLCVSSDPDMGATRDKLALLMEHGAAGGIRVNLEFGLFSEIRTIGEACRMLGEIDSPSAGLLIDALHWTRHGGTLEEVAAVPEKWLSYIQLCDAPAVGADPADPDAILVEALDGRMPMGHGGLDLHGIMSLMPEGIPVAVEERSLRLREDFPDLKARAAELARTSRAWLAQ</sequence>
<evidence type="ECO:0000313" key="3">
    <source>
        <dbReference type="Proteomes" id="UP000681425"/>
    </source>
</evidence>
<dbReference type="KEGG" id="spph:KFK14_08895"/>
<dbReference type="InterPro" id="IPR050312">
    <property type="entry name" value="IolE/XylAMocC-like"/>
</dbReference>
<dbReference type="AlphaFoldDB" id="A0A975KCB2"/>
<dbReference type="Pfam" id="PF01261">
    <property type="entry name" value="AP_endonuc_2"/>
    <property type="match status" value="1"/>
</dbReference>
<dbReference type="InterPro" id="IPR036237">
    <property type="entry name" value="Xyl_isomerase-like_sf"/>
</dbReference>
<keyword evidence="3" id="KW-1185">Reference proteome</keyword>
<dbReference type="InterPro" id="IPR013022">
    <property type="entry name" value="Xyl_isomerase-like_TIM-brl"/>
</dbReference>